<comment type="caution">
    <text evidence="2">The sequence shown here is derived from an EMBL/GenBank/DDBJ whole genome shotgun (WGS) entry which is preliminary data.</text>
</comment>
<accession>A0A7W2EK89</accession>
<gene>
    <name evidence="2" type="ORF">H3H36_18935</name>
</gene>
<sequence>MRKHAYPNMQRIDNHHFSGRLSDVGDGPADDTQACGEHPRLLFAAPSQEWSDASVHTLSTSTHAETYFPDDLESQTQ</sequence>
<name>A0A7W2EK89_9BURK</name>
<evidence type="ECO:0000256" key="1">
    <source>
        <dbReference type="SAM" id="MobiDB-lite"/>
    </source>
</evidence>
<protein>
    <submittedName>
        <fullName evidence="2">Uncharacterized protein</fullName>
    </submittedName>
</protein>
<proteinExistence type="predicted"/>
<dbReference type="EMBL" id="JACEZS010000018">
    <property type="protein sequence ID" value="MBA5607436.1"/>
    <property type="molecule type" value="Genomic_DNA"/>
</dbReference>
<feature type="region of interest" description="Disordered" evidence="1">
    <location>
        <begin position="1"/>
        <end position="37"/>
    </location>
</feature>
<evidence type="ECO:0000313" key="3">
    <source>
        <dbReference type="Proteomes" id="UP000566711"/>
    </source>
</evidence>
<reference evidence="2 3" key="1">
    <citation type="submission" date="2020-07" db="EMBL/GenBank/DDBJ databases">
        <title>Novel species isolated from subtropical streams in China.</title>
        <authorList>
            <person name="Lu H."/>
        </authorList>
    </citation>
    <scope>NUCLEOTIDE SEQUENCE [LARGE SCALE GENOMIC DNA]</scope>
    <source>
        <strain evidence="2 3">FT3S</strain>
    </source>
</reference>
<organism evidence="2 3">
    <name type="scientific">Rugamonas fusca</name>
    <dbReference type="NCBI Taxonomy" id="2758568"/>
    <lineage>
        <taxon>Bacteria</taxon>
        <taxon>Pseudomonadati</taxon>
        <taxon>Pseudomonadota</taxon>
        <taxon>Betaproteobacteria</taxon>
        <taxon>Burkholderiales</taxon>
        <taxon>Oxalobacteraceae</taxon>
        <taxon>Telluria group</taxon>
        <taxon>Rugamonas</taxon>
    </lineage>
</organism>
<keyword evidence="3" id="KW-1185">Reference proteome</keyword>
<evidence type="ECO:0000313" key="2">
    <source>
        <dbReference type="EMBL" id="MBA5607436.1"/>
    </source>
</evidence>
<dbReference type="Proteomes" id="UP000566711">
    <property type="component" value="Unassembled WGS sequence"/>
</dbReference>
<dbReference type="AlphaFoldDB" id="A0A7W2EK89"/>